<keyword evidence="2" id="KW-1185">Reference proteome</keyword>
<organism evidence="1 2">
    <name type="scientific">Brassica rapa subsp. trilocularis</name>
    <dbReference type="NCBI Taxonomy" id="1813537"/>
    <lineage>
        <taxon>Eukaryota</taxon>
        <taxon>Viridiplantae</taxon>
        <taxon>Streptophyta</taxon>
        <taxon>Embryophyta</taxon>
        <taxon>Tracheophyta</taxon>
        <taxon>Spermatophyta</taxon>
        <taxon>Magnoliopsida</taxon>
        <taxon>eudicotyledons</taxon>
        <taxon>Gunneridae</taxon>
        <taxon>Pentapetalae</taxon>
        <taxon>rosids</taxon>
        <taxon>malvids</taxon>
        <taxon>Brassicales</taxon>
        <taxon>Brassicaceae</taxon>
        <taxon>Brassiceae</taxon>
        <taxon>Brassica</taxon>
    </lineage>
</organism>
<evidence type="ECO:0000313" key="2">
    <source>
        <dbReference type="Proteomes" id="UP000823674"/>
    </source>
</evidence>
<comment type="caution">
    <text evidence="1">The sequence shown here is derived from an EMBL/GenBank/DDBJ whole genome shotgun (WGS) entry which is preliminary data.</text>
</comment>
<proteinExistence type="predicted"/>
<protein>
    <submittedName>
        <fullName evidence="1">Uncharacterized protein</fullName>
    </submittedName>
</protein>
<evidence type="ECO:0000313" key="1">
    <source>
        <dbReference type="EMBL" id="KAG5410897.1"/>
    </source>
</evidence>
<reference evidence="1 2" key="1">
    <citation type="submission" date="2021-03" db="EMBL/GenBank/DDBJ databases">
        <authorList>
            <person name="King G.J."/>
            <person name="Bancroft I."/>
            <person name="Baten A."/>
            <person name="Bloomfield J."/>
            <person name="Borpatragohain P."/>
            <person name="He Z."/>
            <person name="Irish N."/>
            <person name="Irwin J."/>
            <person name="Liu K."/>
            <person name="Mauleon R.P."/>
            <person name="Moore J."/>
            <person name="Morris R."/>
            <person name="Ostergaard L."/>
            <person name="Wang B."/>
            <person name="Wells R."/>
        </authorList>
    </citation>
    <scope>NUCLEOTIDE SEQUENCE [LARGE SCALE GENOMIC DNA]</scope>
    <source>
        <strain evidence="1">R-o-18</strain>
        <tissue evidence="1">Leaf</tissue>
    </source>
</reference>
<dbReference type="Proteomes" id="UP000823674">
    <property type="component" value="Chromosome A02"/>
</dbReference>
<dbReference type="EMBL" id="JADBGQ010000002">
    <property type="protein sequence ID" value="KAG5410897.1"/>
    <property type="molecule type" value="Genomic_DNA"/>
</dbReference>
<accession>A0ABQ7NJ30</accession>
<name>A0ABQ7NJ30_BRACM</name>
<gene>
    <name evidence="1" type="primary">A02p038270.1_BraROA</name>
    <name evidence="1" type="ORF">IGI04_007216</name>
</gene>
<sequence length="121" mass="13846">MDHGTKQAVQLVRSALFRCRTAQTRQTISDVRFIEGWTEDTIQLGGWPSWIEHATISAIRRAGLIQFSIWPSWNDRAVFISSSQLPPPPPPFGIRTNLLLFHLDRSHRPFEVLNCTYASEV</sequence>